<reference evidence="10" key="1">
    <citation type="journal article" date="2015" name="Genome Announc.">
        <title>Draft genome sequence of the cellulolytic fungus Chaetomium globosum.</title>
        <authorList>
            <person name="Cuomo C.A."/>
            <person name="Untereiner W.A."/>
            <person name="Ma L.-J."/>
            <person name="Grabherr M."/>
            <person name="Birren B.W."/>
        </authorList>
    </citation>
    <scope>NUCLEOTIDE SEQUENCE [LARGE SCALE GENOMIC DNA]</scope>
    <source>
        <strain evidence="10">ATCC 6205 / CBS 148.51 / DSM 1962 / NBRC 6347 / NRRL 1970</strain>
    </source>
</reference>
<evidence type="ECO:0000256" key="6">
    <source>
        <dbReference type="ARBA" id="ARBA00023136"/>
    </source>
</evidence>
<dbReference type="InterPro" id="IPR016166">
    <property type="entry name" value="FAD-bd_PCMH"/>
</dbReference>
<keyword evidence="3" id="KW-0812">Transmembrane</keyword>
<evidence type="ECO:0000256" key="1">
    <source>
        <dbReference type="ARBA" id="ARBA00004167"/>
    </source>
</evidence>
<keyword evidence="4" id="KW-1133">Transmembrane helix</keyword>
<dbReference type="InterPro" id="IPR040165">
    <property type="entry name" value="Diminuto-like"/>
</dbReference>
<dbReference type="GO" id="GO:0000246">
    <property type="term" value="F:Delta24(24-1) sterol reductase activity"/>
    <property type="evidence" value="ECO:0007669"/>
    <property type="project" value="TreeGrafter"/>
</dbReference>
<feature type="domain" description="FAD-binding PCMH-type" evidence="8">
    <location>
        <begin position="1"/>
        <end position="167"/>
    </location>
</feature>
<dbReference type="RefSeq" id="XP_001221076.1">
    <property type="nucleotide sequence ID" value="XM_001221075.1"/>
</dbReference>
<feature type="region of interest" description="Disordered" evidence="7">
    <location>
        <begin position="26"/>
        <end position="46"/>
    </location>
</feature>
<dbReference type="GO" id="GO:0005737">
    <property type="term" value="C:cytoplasm"/>
    <property type="evidence" value="ECO:0007669"/>
    <property type="project" value="TreeGrafter"/>
</dbReference>
<evidence type="ECO:0000313" key="10">
    <source>
        <dbReference type="Proteomes" id="UP000001056"/>
    </source>
</evidence>
<dbReference type="OMA" id="WSAGNEF"/>
<dbReference type="InParanoid" id="Q2HD49"/>
<dbReference type="GeneID" id="4386371"/>
<feature type="region of interest" description="Disordered" evidence="7">
    <location>
        <begin position="402"/>
        <end position="426"/>
    </location>
</feature>
<protein>
    <recommendedName>
        <fullName evidence="2">Delta(24)-sterol reductase</fullName>
        <ecNumber evidence="2">1.3.1.72</ecNumber>
    </recommendedName>
</protein>
<accession>Q2HD49</accession>
<evidence type="ECO:0000313" key="9">
    <source>
        <dbReference type="EMBL" id="EAQ93620.1"/>
    </source>
</evidence>
<dbReference type="InterPro" id="IPR006094">
    <property type="entry name" value="Oxid_FAD_bind_N"/>
</dbReference>
<dbReference type="InterPro" id="IPR036318">
    <property type="entry name" value="FAD-bd_PCMH-like_sf"/>
</dbReference>
<dbReference type="GO" id="GO:0050614">
    <property type="term" value="F:Delta24-sterol reductase activity"/>
    <property type="evidence" value="ECO:0007669"/>
    <property type="project" value="UniProtKB-EC"/>
</dbReference>
<dbReference type="Gene3D" id="3.30.465.10">
    <property type="match status" value="1"/>
</dbReference>
<proteinExistence type="predicted"/>
<dbReference type="Pfam" id="PF01565">
    <property type="entry name" value="FAD_binding_4"/>
    <property type="match status" value="1"/>
</dbReference>
<dbReference type="GO" id="GO:0008202">
    <property type="term" value="P:steroid metabolic process"/>
    <property type="evidence" value="ECO:0007669"/>
    <property type="project" value="TreeGrafter"/>
</dbReference>
<dbReference type="InterPro" id="IPR016169">
    <property type="entry name" value="FAD-bd_PCMH_sub2"/>
</dbReference>
<dbReference type="AlphaFoldDB" id="Q2HD49"/>
<organism evidence="9 10">
    <name type="scientific">Chaetomium globosum (strain ATCC 6205 / CBS 148.51 / DSM 1962 / NBRC 6347 / NRRL 1970)</name>
    <name type="common">Soil fungus</name>
    <dbReference type="NCBI Taxonomy" id="306901"/>
    <lineage>
        <taxon>Eukaryota</taxon>
        <taxon>Fungi</taxon>
        <taxon>Dikarya</taxon>
        <taxon>Ascomycota</taxon>
        <taxon>Pezizomycotina</taxon>
        <taxon>Sordariomycetes</taxon>
        <taxon>Sordariomycetidae</taxon>
        <taxon>Sordariales</taxon>
        <taxon>Chaetomiaceae</taxon>
        <taxon>Chaetomium</taxon>
    </lineage>
</organism>
<keyword evidence="5" id="KW-0560">Oxidoreductase</keyword>
<sequence length="465" mass="51415">MEAHEAAVAAVSARIQQFDATKTPFRVYHGSTNSTRKSQRREDNTVDTSRMNHVLNVDTTKKTVLVEPNVPMDELVDATLEHGLVPLVVMEFPGITVGGGFSGTSGESSSFRYGAFETTVNWIEIVLASGEVTRASKTEKPDLFWGAASAFGTLGVVTLLEVQLRDAARYVELTYRHVKGFDEVVSVIKSETADDTPNDYVDGIAFSLNSTIICTGRLVDKLPAGASPRQFLRARDPWFYVHAQRVEKRLRHQPPNAVEVDHIPLTDYLFRYDRGGFWTARYAFRYFLTPFNRITRFLLNPFMHGRRPCYPRACHQSGPLPDFPTSSEDVGHPLTPAPAGLHPPPRTSTFPLLPALALPAGASTGPTPELPAPACTPRFGPAPTHPPPTPIRNPQPKINTPQKHSSTFGILGPRPPPRRHLHPLTDPNPHRRASVAANRLLEQTVHALGGKKWLYGQAFYTEGEF</sequence>
<evidence type="ECO:0000256" key="7">
    <source>
        <dbReference type="SAM" id="MobiDB-lite"/>
    </source>
</evidence>
<dbReference type="SUPFAM" id="SSF56176">
    <property type="entry name" value="FAD-binding/transporter-associated domain-like"/>
    <property type="match status" value="1"/>
</dbReference>
<dbReference type="OrthoDB" id="415825at2759"/>
<keyword evidence="10" id="KW-1185">Reference proteome</keyword>
<dbReference type="VEuPathDB" id="FungiDB:CHGG_01855"/>
<keyword evidence="6" id="KW-0472">Membrane</keyword>
<dbReference type="PANTHER" id="PTHR10801">
    <property type="entry name" value="24-DEHYDROCHOLESTEROL REDUCTASE"/>
    <property type="match status" value="1"/>
</dbReference>
<comment type="subcellular location">
    <subcellularLocation>
        <location evidence="1">Membrane</location>
        <topology evidence="1">Single-pass membrane protein</topology>
    </subcellularLocation>
</comment>
<dbReference type="GO" id="GO:0071949">
    <property type="term" value="F:FAD binding"/>
    <property type="evidence" value="ECO:0007669"/>
    <property type="project" value="InterPro"/>
</dbReference>
<gene>
    <name evidence="9" type="ORF">CHGG_01855</name>
</gene>
<dbReference type="HOGENOM" id="CLU_025883_0_0_1"/>
<dbReference type="EC" id="1.3.1.72" evidence="2"/>
<evidence type="ECO:0000259" key="8">
    <source>
        <dbReference type="PROSITE" id="PS51387"/>
    </source>
</evidence>
<dbReference type="eggNOG" id="KOG1262">
    <property type="taxonomic scope" value="Eukaryota"/>
</dbReference>
<evidence type="ECO:0000256" key="2">
    <source>
        <dbReference type="ARBA" id="ARBA00012405"/>
    </source>
</evidence>
<dbReference type="FunFam" id="3.30.465.10:FF:000031">
    <property type="entry name" value="FAD binding domain protein"/>
    <property type="match status" value="1"/>
</dbReference>
<dbReference type="GO" id="GO:0016020">
    <property type="term" value="C:membrane"/>
    <property type="evidence" value="ECO:0007669"/>
    <property type="project" value="UniProtKB-SubCell"/>
</dbReference>
<evidence type="ECO:0000256" key="4">
    <source>
        <dbReference type="ARBA" id="ARBA00022989"/>
    </source>
</evidence>
<dbReference type="PROSITE" id="PS51387">
    <property type="entry name" value="FAD_PCMH"/>
    <property type="match status" value="1"/>
</dbReference>
<dbReference type="EMBL" id="CH408029">
    <property type="protein sequence ID" value="EAQ93620.1"/>
    <property type="molecule type" value="Genomic_DNA"/>
</dbReference>
<evidence type="ECO:0000256" key="5">
    <source>
        <dbReference type="ARBA" id="ARBA00023002"/>
    </source>
</evidence>
<dbReference type="PANTHER" id="PTHR10801:SF0">
    <property type="entry name" value="DELTA(24)-STEROL REDUCTASE"/>
    <property type="match status" value="1"/>
</dbReference>
<feature type="region of interest" description="Disordered" evidence="7">
    <location>
        <begin position="320"/>
        <end position="343"/>
    </location>
</feature>
<dbReference type="STRING" id="306901.Q2HD49"/>
<name>Q2HD49_CHAGB</name>
<evidence type="ECO:0000256" key="3">
    <source>
        <dbReference type="ARBA" id="ARBA00022692"/>
    </source>
</evidence>
<dbReference type="Proteomes" id="UP000001056">
    <property type="component" value="Unassembled WGS sequence"/>
</dbReference>